<evidence type="ECO:0000313" key="3">
    <source>
        <dbReference type="EMBL" id="CEJ91851.1"/>
    </source>
</evidence>
<keyword evidence="2" id="KW-1133">Transmembrane helix</keyword>
<dbReference type="HOGENOM" id="CLU_044514_0_0_1"/>
<feature type="compositionally biased region" description="Polar residues" evidence="1">
    <location>
        <begin position="303"/>
        <end position="312"/>
    </location>
</feature>
<name>A0A0A1T3U3_9HYPO</name>
<gene>
    <name evidence="3" type="ORF">VHEMI07539</name>
</gene>
<feature type="region of interest" description="Disordered" evidence="1">
    <location>
        <begin position="181"/>
        <end position="214"/>
    </location>
</feature>
<dbReference type="OrthoDB" id="5211263at2759"/>
<organism evidence="3 4">
    <name type="scientific">[Torrubiella] hemipterigena</name>
    <dbReference type="NCBI Taxonomy" id="1531966"/>
    <lineage>
        <taxon>Eukaryota</taxon>
        <taxon>Fungi</taxon>
        <taxon>Dikarya</taxon>
        <taxon>Ascomycota</taxon>
        <taxon>Pezizomycotina</taxon>
        <taxon>Sordariomycetes</taxon>
        <taxon>Hypocreomycetidae</taxon>
        <taxon>Hypocreales</taxon>
        <taxon>Clavicipitaceae</taxon>
        <taxon>Clavicipitaceae incertae sedis</taxon>
        <taxon>'Torrubiella' clade</taxon>
    </lineage>
</organism>
<keyword evidence="2" id="KW-0472">Membrane</keyword>
<feature type="transmembrane region" description="Helical" evidence="2">
    <location>
        <begin position="62"/>
        <end position="84"/>
    </location>
</feature>
<dbReference type="AlphaFoldDB" id="A0A0A1T3U3"/>
<evidence type="ECO:0000313" key="4">
    <source>
        <dbReference type="Proteomes" id="UP000039046"/>
    </source>
</evidence>
<accession>A0A0A1T3U3</accession>
<feature type="transmembrane region" description="Helical" evidence="2">
    <location>
        <begin position="131"/>
        <end position="153"/>
    </location>
</feature>
<dbReference type="EMBL" id="CDHN01000004">
    <property type="protein sequence ID" value="CEJ91851.1"/>
    <property type="molecule type" value="Genomic_DNA"/>
</dbReference>
<sequence>MSLHRTRDQFQRAAWKAALLLPSWTLQLILALSILALFSWRIAITMSLDKDKQDIETTKMEYAWQATNIAMSFVTGLCTFVEIGKFLGESLTPWSMLFSNVIKTACALAILALDIVAYTKLSEKSYSLLGIALDGILLIVTISMTIYVALAYYRQSTYEDYTHPVNVKGYGFYDNQSLNVPKRRSRNSDGSSLEPLNLDTRSRESSQYSHTRDTNYEAYRIRRLSGSSFPEEETQYYIRSPRSPRSPHSPAARSPPVSPRLAMLPVWSSPTAQTMHRADTVSSATTLRSMHGLMSVPEESEGDSASSYQVSLLSPVEDEDDDSKTVVGETPPVPLIQEINEDGVVQPARSD</sequence>
<proteinExistence type="predicted"/>
<feature type="compositionally biased region" description="Low complexity" evidence="1">
    <location>
        <begin position="239"/>
        <end position="255"/>
    </location>
</feature>
<feature type="region of interest" description="Disordered" evidence="1">
    <location>
        <begin position="296"/>
        <end position="351"/>
    </location>
</feature>
<dbReference type="Proteomes" id="UP000039046">
    <property type="component" value="Unassembled WGS sequence"/>
</dbReference>
<feature type="transmembrane region" description="Helical" evidence="2">
    <location>
        <begin position="96"/>
        <end position="119"/>
    </location>
</feature>
<keyword evidence="4" id="KW-1185">Reference proteome</keyword>
<keyword evidence="2" id="KW-0812">Transmembrane</keyword>
<feature type="region of interest" description="Disordered" evidence="1">
    <location>
        <begin position="232"/>
        <end position="262"/>
    </location>
</feature>
<evidence type="ECO:0000256" key="2">
    <source>
        <dbReference type="SAM" id="Phobius"/>
    </source>
</evidence>
<dbReference type="STRING" id="1531966.A0A0A1T3U3"/>
<feature type="compositionally biased region" description="Basic and acidic residues" evidence="1">
    <location>
        <begin position="200"/>
        <end position="214"/>
    </location>
</feature>
<evidence type="ECO:0000256" key="1">
    <source>
        <dbReference type="SAM" id="MobiDB-lite"/>
    </source>
</evidence>
<protein>
    <submittedName>
        <fullName evidence="3">Uncharacterized protein</fullName>
    </submittedName>
</protein>
<feature type="transmembrane region" description="Helical" evidence="2">
    <location>
        <begin position="21"/>
        <end position="42"/>
    </location>
</feature>
<reference evidence="3 4" key="1">
    <citation type="journal article" date="2015" name="Genome Announc.">
        <title>Draft Genome Sequence and Gene Annotation of the Entomopathogenic Fungus Verticillium hemipterigenum.</title>
        <authorList>
            <person name="Horn F."/>
            <person name="Habel A."/>
            <person name="Scharf D.H."/>
            <person name="Dworschak J."/>
            <person name="Brakhage A.A."/>
            <person name="Guthke R."/>
            <person name="Hertweck C."/>
            <person name="Linde J."/>
        </authorList>
    </citation>
    <scope>NUCLEOTIDE SEQUENCE [LARGE SCALE GENOMIC DNA]</scope>
</reference>